<accession>A0A517VY02</accession>
<dbReference type="SUPFAM" id="SSF53067">
    <property type="entry name" value="Actin-like ATPase domain"/>
    <property type="match status" value="1"/>
</dbReference>
<dbReference type="GO" id="GO:0005829">
    <property type="term" value="C:cytosol"/>
    <property type="evidence" value="ECO:0007669"/>
    <property type="project" value="TreeGrafter"/>
</dbReference>
<evidence type="ECO:0000313" key="3">
    <source>
        <dbReference type="Proteomes" id="UP000318704"/>
    </source>
</evidence>
<evidence type="ECO:0000313" key="2">
    <source>
        <dbReference type="EMBL" id="QDT97882.1"/>
    </source>
</evidence>
<dbReference type="Gene3D" id="3.30.420.40">
    <property type="match status" value="2"/>
</dbReference>
<dbReference type="Pfam" id="PF00814">
    <property type="entry name" value="TsaD"/>
    <property type="match status" value="1"/>
</dbReference>
<dbReference type="PANTHER" id="PTHR11735">
    <property type="entry name" value="TRNA N6-ADENOSINE THREONYLCARBAMOYLTRANSFERASE"/>
    <property type="match status" value="1"/>
</dbReference>
<dbReference type="InterPro" id="IPR022496">
    <property type="entry name" value="T6A_TsaB"/>
</dbReference>
<dbReference type="GO" id="GO:0002949">
    <property type="term" value="P:tRNA threonylcarbamoyladenosine modification"/>
    <property type="evidence" value="ECO:0007669"/>
    <property type="project" value="InterPro"/>
</dbReference>
<feature type="domain" description="Gcp-like" evidence="1">
    <location>
        <begin position="37"/>
        <end position="135"/>
    </location>
</feature>
<name>A0A517VY02_9PLAN</name>
<gene>
    <name evidence="2" type="primary">tsaB</name>
    <name evidence="2" type="ORF">V144x_33650</name>
</gene>
<reference evidence="2 3" key="1">
    <citation type="submission" date="2019-03" db="EMBL/GenBank/DDBJ databases">
        <title>Deep-cultivation of Planctomycetes and their phenomic and genomic characterization uncovers novel biology.</title>
        <authorList>
            <person name="Wiegand S."/>
            <person name="Jogler M."/>
            <person name="Boedeker C."/>
            <person name="Pinto D."/>
            <person name="Vollmers J."/>
            <person name="Rivas-Marin E."/>
            <person name="Kohn T."/>
            <person name="Peeters S.H."/>
            <person name="Heuer A."/>
            <person name="Rast P."/>
            <person name="Oberbeckmann S."/>
            <person name="Bunk B."/>
            <person name="Jeske O."/>
            <person name="Meyerdierks A."/>
            <person name="Storesund J.E."/>
            <person name="Kallscheuer N."/>
            <person name="Luecker S."/>
            <person name="Lage O.M."/>
            <person name="Pohl T."/>
            <person name="Merkel B.J."/>
            <person name="Hornburger P."/>
            <person name="Mueller R.-W."/>
            <person name="Bruemmer F."/>
            <person name="Labrenz M."/>
            <person name="Spormann A.M."/>
            <person name="Op den Camp H."/>
            <person name="Overmann J."/>
            <person name="Amann R."/>
            <person name="Jetten M.S.M."/>
            <person name="Mascher T."/>
            <person name="Medema M.H."/>
            <person name="Devos D.P."/>
            <person name="Kaster A.-K."/>
            <person name="Ovreas L."/>
            <person name="Rohde M."/>
            <person name="Galperin M.Y."/>
            <person name="Jogler C."/>
        </authorList>
    </citation>
    <scope>NUCLEOTIDE SEQUENCE [LARGE SCALE GENOMIC DNA]</scope>
    <source>
        <strain evidence="2 3">V144</strain>
    </source>
</reference>
<evidence type="ECO:0000259" key="1">
    <source>
        <dbReference type="Pfam" id="PF00814"/>
    </source>
</evidence>
<dbReference type="AlphaFoldDB" id="A0A517VY02"/>
<proteinExistence type="predicted"/>
<dbReference type="NCBIfam" id="TIGR03725">
    <property type="entry name" value="T6A_YeaZ"/>
    <property type="match status" value="1"/>
</dbReference>
<dbReference type="PANTHER" id="PTHR11735:SF11">
    <property type="entry name" value="TRNA THREONYLCARBAMOYLADENOSINE BIOSYNTHESIS PROTEIN TSAB"/>
    <property type="match status" value="1"/>
</dbReference>
<protein>
    <submittedName>
        <fullName evidence="2">tRNA threonylcarbamoyladenosine biosynthesis protein TsaB</fullName>
    </submittedName>
</protein>
<dbReference type="InterPro" id="IPR000905">
    <property type="entry name" value="Gcp-like_dom"/>
</dbReference>
<dbReference type="KEGG" id="gaw:V144x_33650"/>
<dbReference type="Proteomes" id="UP000318704">
    <property type="component" value="Chromosome"/>
</dbReference>
<dbReference type="InterPro" id="IPR043129">
    <property type="entry name" value="ATPase_NBD"/>
</dbReference>
<sequence length="245" mass="27416">MEISQFYLGIETSERSGSIAILSSAQQIVQNKLQQQGRKHAQTLVAEVKKLLNQLELSPDQITGIGVSIGPGSFTGLRIGATFAKTFGYVTGCPVIGIDTFEAIALNCPPEISETYVISNAQRGDLFVGKYVKISEYQWQRSSEIALWEIDRFCHSLKPRDTINGPGIELLQTSLLPECRILQPEYRNPTASKISLITAQILQKSQPAEYASLNEVWDLTPFYLRKSAAEEKWDARQKNDNENYK</sequence>
<organism evidence="2 3">
    <name type="scientific">Gimesia aquarii</name>
    <dbReference type="NCBI Taxonomy" id="2527964"/>
    <lineage>
        <taxon>Bacteria</taxon>
        <taxon>Pseudomonadati</taxon>
        <taxon>Planctomycetota</taxon>
        <taxon>Planctomycetia</taxon>
        <taxon>Planctomycetales</taxon>
        <taxon>Planctomycetaceae</taxon>
        <taxon>Gimesia</taxon>
    </lineage>
</organism>
<dbReference type="EMBL" id="CP037920">
    <property type="protein sequence ID" value="QDT97882.1"/>
    <property type="molecule type" value="Genomic_DNA"/>
</dbReference>
<dbReference type="RefSeq" id="WP_144986170.1">
    <property type="nucleotide sequence ID" value="NZ_CP037920.1"/>
</dbReference>